<sequence>MLTYQKIAVQKRHALMTYLLIGDAEEAMVQRYLSYGQLWLLQDNGQTVGALHYVPAGANRIEIKNLGILPEYRRHGYGRQAIELLTEQLSNQDYQQLVVGTGDASFEAIAFYMHQGFRFSDIRPRFFDQYQTPIVENGIQLQEMLVLTKALI</sequence>
<dbReference type="CDD" id="cd04301">
    <property type="entry name" value="NAT_SF"/>
    <property type="match status" value="1"/>
</dbReference>
<dbReference type="InterPro" id="IPR000182">
    <property type="entry name" value="GNAT_dom"/>
</dbReference>
<dbReference type="AlphaFoldDB" id="A0A2N9DXA3"/>
<dbReference type="EMBL" id="OGVC01000031">
    <property type="protein sequence ID" value="SPC39294.1"/>
    <property type="molecule type" value="Genomic_DNA"/>
</dbReference>
<feature type="domain" description="N-acetyltransferase" evidence="1">
    <location>
        <begin position="2"/>
        <end position="152"/>
    </location>
</feature>
<dbReference type="SUPFAM" id="SSF55729">
    <property type="entry name" value="Acyl-CoA N-acyltransferases (Nat)"/>
    <property type="match status" value="1"/>
</dbReference>
<dbReference type="Gene3D" id="3.40.630.30">
    <property type="match status" value="1"/>
</dbReference>
<name>A0A2N9DXA3_9LACO</name>
<proteinExistence type="predicted"/>
<dbReference type="GO" id="GO:0016747">
    <property type="term" value="F:acyltransferase activity, transferring groups other than amino-acyl groups"/>
    <property type="evidence" value="ECO:0007669"/>
    <property type="project" value="InterPro"/>
</dbReference>
<dbReference type="PROSITE" id="PS51186">
    <property type="entry name" value="GNAT"/>
    <property type="match status" value="1"/>
</dbReference>
<comment type="caution">
    <text evidence="2">The sequence shown here is derived from an EMBL/GenBank/DDBJ whole genome shotgun (WGS) entry which is preliminary data.</text>
</comment>
<reference evidence="2" key="1">
    <citation type="submission" date="2018-01" db="EMBL/GenBank/DDBJ databases">
        <authorList>
            <person name="Chaillou S."/>
        </authorList>
    </citation>
    <scope>NUCLEOTIDE SEQUENCE [LARGE SCALE GENOMIC DNA]</scope>
    <source>
        <strain evidence="2">MFPC41A2801</strain>
    </source>
</reference>
<dbReference type="InterPro" id="IPR016181">
    <property type="entry name" value="Acyl_CoA_acyltransferase"/>
</dbReference>
<evidence type="ECO:0000259" key="1">
    <source>
        <dbReference type="PROSITE" id="PS51186"/>
    </source>
</evidence>
<dbReference type="RefSeq" id="WP_158697737.1">
    <property type="nucleotide sequence ID" value="NZ_LT984417.1"/>
</dbReference>
<protein>
    <submittedName>
        <fullName evidence="2">N-acetyltransferase, GNAT family</fullName>
    </submittedName>
</protein>
<dbReference type="Pfam" id="PF00583">
    <property type="entry name" value="Acetyltransf_1"/>
    <property type="match status" value="1"/>
</dbReference>
<evidence type="ECO:0000313" key="3">
    <source>
        <dbReference type="Proteomes" id="UP000238739"/>
    </source>
</evidence>
<accession>A0A2N9DXA3</accession>
<organism evidence="2 3">
    <name type="scientific">Latilactobacillus fuchuensis</name>
    <dbReference type="NCBI Taxonomy" id="164393"/>
    <lineage>
        <taxon>Bacteria</taxon>
        <taxon>Bacillati</taxon>
        <taxon>Bacillota</taxon>
        <taxon>Bacilli</taxon>
        <taxon>Lactobacillales</taxon>
        <taxon>Lactobacillaceae</taxon>
        <taxon>Latilactobacillus</taxon>
    </lineage>
</organism>
<dbReference type="Proteomes" id="UP000238739">
    <property type="component" value="Unassembled WGS sequence"/>
</dbReference>
<gene>
    <name evidence="2" type="ORF">LFUMFP_370011</name>
</gene>
<evidence type="ECO:0000313" key="2">
    <source>
        <dbReference type="EMBL" id="SPC39294.1"/>
    </source>
</evidence>
<keyword evidence="3" id="KW-1185">Reference proteome</keyword>